<proteinExistence type="predicted"/>
<sequence length="526" mass="59655">MQSLQTRIFALLLIFVFALSALAAPLKEDRLNEETKLQKVENAVTSQDRELEDTQPKQIQETEDGPVDVEEDNTPDEDDDDDRGQEVINYQDIQVDHNSKVTSENEGKKPETDSKNEEEEEEDEFDDLLGYEDEDEEQLEEAVEQQMEEEEEGSEYMLTPAAARELMLELRDPVEVAKFVVETDDAAGFLRALRLLLHDGYITEAEAYALKDEVASQLRNLLMLQQVELSRALFETYQPQVEEDPTADLDGLLYNQMAQPAEYYDYANMINQDEVPYGSSQVNLYDAYQDAIEQESTQALSEIAEILAQRIARGEISPEDGAKIMSKVVQLLPDNYWGESEEGMSSEGGSEYREEDLGLSSQTSEYMQGEDEIERYGQEVEPEIENFEEELLEQGPDGLVKDIKETDHNGDADATELEQEAEKIADELEDELIEGGKTSKTESIKITKPGAEAVVKVGPSNDVIDEDVEKNWKDMSLLLDNDIPEDILRSLGIDMEKLGNKYEEEKELEDEEEKEIKEIATKEGED</sequence>
<reference evidence="3" key="2">
    <citation type="submission" date="2021-01" db="UniProtKB">
        <authorList>
            <consortium name="EnsemblMetazoa"/>
        </authorList>
    </citation>
    <scope>IDENTIFICATION</scope>
</reference>
<organism evidence="3 4">
    <name type="scientific">Strongylocentrotus purpuratus</name>
    <name type="common">Purple sea urchin</name>
    <dbReference type="NCBI Taxonomy" id="7668"/>
    <lineage>
        <taxon>Eukaryota</taxon>
        <taxon>Metazoa</taxon>
        <taxon>Echinodermata</taxon>
        <taxon>Eleutherozoa</taxon>
        <taxon>Echinozoa</taxon>
        <taxon>Echinoidea</taxon>
        <taxon>Euechinoidea</taxon>
        <taxon>Echinacea</taxon>
        <taxon>Camarodonta</taxon>
        <taxon>Echinidea</taxon>
        <taxon>Strongylocentrotidae</taxon>
        <taxon>Strongylocentrotus</taxon>
    </lineage>
</organism>
<feature type="compositionally biased region" description="Acidic residues" evidence="1">
    <location>
        <begin position="116"/>
        <end position="154"/>
    </location>
</feature>
<feature type="compositionally biased region" description="Acidic residues" evidence="1">
    <location>
        <begin position="61"/>
        <end position="83"/>
    </location>
</feature>
<dbReference type="EnsemblMetazoa" id="XM_030982856">
    <property type="protein sequence ID" value="XP_030838716"/>
    <property type="gene ID" value="LOC115922976"/>
</dbReference>
<reference evidence="4" key="1">
    <citation type="submission" date="2015-02" db="EMBL/GenBank/DDBJ databases">
        <title>Genome sequencing for Strongylocentrotus purpuratus.</title>
        <authorList>
            <person name="Murali S."/>
            <person name="Liu Y."/>
            <person name="Vee V."/>
            <person name="English A."/>
            <person name="Wang M."/>
            <person name="Skinner E."/>
            <person name="Han Y."/>
            <person name="Muzny D.M."/>
            <person name="Worley K.C."/>
            <person name="Gibbs R.A."/>
        </authorList>
    </citation>
    <scope>NUCLEOTIDE SEQUENCE</scope>
</reference>
<dbReference type="InParanoid" id="A0A7M7NSE4"/>
<feature type="chain" id="PRO_5029849937" evidence="2">
    <location>
        <begin position="24"/>
        <end position="526"/>
    </location>
</feature>
<dbReference type="Proteomes" id="UP000007110">
    <property type="component" value="Unassembled WGS sequence"/>
</dbReference>
<evidence type="ECO:0000256" key="2">
    <source>
        <dbReference type="SAM" id="SignalP"/>
    </source>
</evidence>
<dbReference type="PROSITE" id="PS50330">
    <property type="entry name" value="UIM"/>
    <property type="match status" value="1"/>
</dbReference>
<feature type="compositionally biased region" description="Basic and acidic residues" evidence="1">
    <location>
        <begin position="94"/>
        <end position="115"/>
    </location>
</feature>
<keyword evidence="4" id="KW-1185">Reference proteome</keyword>
<accession>A0A7M7NSE4</accession>
<dbReference type="GeneID" id="589044"/>
<dbReference type="RefSeq" id="XP_793795.4">
    <property type="nucleotide sequence ID" value="XM_788702.5"/>
</dbReference>
<feature type="region of interest" description="Disordered" evidence="1">
    <location>
        <begin position="339"/>
        <end position="367"/>
    </location>
</feature>
<dbReference type="AlphaFoldDB" id="A0A7M7NSE4"/>
<dbReference type="InterPro" id="IPR003903">
    <property type="entry name" value="UIM_dom"/>
</dbReference>
<protein>
    <submittedName>
        <fullName evidence="3">Uncharacterized protein</fullName>
    </submittedName>
</protein>
<dbReference type="GeneID" id="115922976"/>
<dbReference type="KEGG" id="spu:115922976"/>
<dbReference type="OrthoDB" id="10064299at2759"/>
<feature type="signal peptide" evidence="2">
    <location>
        <begin position="1"/>
        <end position="23"/>
    </location>
</feature>
<evidence type="ECO:0000313" key="3">
    <source>
        <dbReference type="EnsemblMetazoa" id="XP_030838716"/>
    </source>
</evidence>
<evidence type="ECO:0000313" key="4">
    <source>
        <dbReference type="Proteomes" id="UP000007110"/>
    </source>
</evidence>
<keyword evidence="2" id="KW-0732">Signal</keyword>
<evidence type="ECO:0000256" key="1">
    <source>
        <dbReference type="SAM" id="MobiDB-lite"/>
    </source>
</evidence>
<dbReference type="RefSeq" id="XP_030838716.1">
    <property type="nucleotide sequence ID" value="XM_030982856.1"/>
</dbReference>
<feature type="region of interest" description="Disordered" evidence="1">
    <location>
        <begin position="36"/>
        <end position="155"/>
    </location>
</feature>
<dbReference type="OMA" id="ENYDIFQ"/>
<feature type="region of interest" description="Disordered" evidence="1">
    <location>
        <begin position="502"/>
        <end position="526"/>
    </location>
</feature>
<dbReference type="KEGG" id="spu:589044"/>
<name>A0A7M7NSE4_STRPU</name>
<feature type="compositionally biased region" description="Basic and acidic residues" evidence="1">
    <location>
        <begin position="514"/>
        <end position="526"/>
    </location>
</feature>